<dbReference type="InterPro" id="IPR007146">
    <property type="entry name" value="Sas10/Utp3/C1D"/>
</dbReference>
<dbReference type="PANTHER" id="PTHR13237:SF9">
    <property type="entry name" value="NEUROGUIDIN"/>
    <property type="match status" value="1"/>
</dbReference>
<comment type="caution">
    <text evidence="2">The sequence shown here is derived from an EMBL/GenBank/DDBJ whole genome shotgun (WGS) entry which is preliminary data.</text>
</comment>
<name>A0A9Q5NA48_SANBA</name>
<dbReference type="GO" id="GO:0032040">
    <property type="term" value="C:small-subunit processome"/>
    <property type="evidence" value="ECO:0007669"/>
    <property type="project" value="TreeGrafter"/>
</dbReference>
<feature type="region of interest" description="Disordered" evidence="1">
    <location>
        <begin position="168"/>
        <end position="256"/>
    </location>
</feature>
<organism evidence="2 3">
    <name type="scientific">Sanghuangporus baumii</name>
    <name type="common">Phellinus baumii</name>
    <dbReference type="NCBI Taxonomy" id="108892"/>
    <lineage>
        <taxon>Eukaryota</taxon>
        <taxon>Fungi</taxon>
        <taxon>Dikarya</taxon>
        <taxon>Basidiomycota</taxon>
        <taxon>Agaricomycotina</taxon>
        <taxon>Agaricomycetes</taxon>
        <taxon>Hymenochaetales</taxon>
        <taxon>Hymenochaetaceae</taxon>
        <taxon>Sanghuangporus</taxon>
    </lineage>
</organism>
<reference evidence="2" key="1">
    <citation type="submission" date="2016-06" db="EMBL/GenBank/DDBJ databases">
        <title>Draft Genome sequence of the fungus Inonotus baumii.</title>
        <authorList>
            <person name="Zhu H."/>
            <person name="Lin W."/>
        </authorList>
    </citation>
    <scope>NUCLEOTIDE SEQUENCE</scope>
    <source>
        <strain evidence="2">821</strain>
    </source>
</reference>
<evidence type="ECO:0000313" key="2">
    <source>
        <dbReference type="EMBL" id="OCB89673.1"/>
    </source>
</evidence>
<dbReference type="OrthoDB" id="203440at2759"/>
<feature type="region of interest" description="Disordered" evidence="1">
    <location>
        <begin position="366"/>
        <end position="416"/>
    </location>
</feature>
<feature type="region of interest" description="Disordered" evidence="1">
    <location>
        <begin position="107"/>
        <end position="134"/>
    </location>
</feature>
<gene>
    <name evidence="2" type="ORF">A7U60_g3150</name>
</gene>
<feature type="compositionally biased region" description="Basic and acidic residues" evidence="1">
    <location>
        <begin position="168"/>
        <end position="178"/>
    </location>
</feature>
<sequence length="416" mass="46244">MLKTQIFTTTIPLNSVHPSRSIPSQKLSIMMEGNATAVDTKGFRDLVGAMTSSISATRETIKKISTQVDTDTKDGISLLSLKHHLMLSYCQALVLLSAHRVLGHTLTDRTSDSQAQQKPFSSNEREPRGARAGDLVDSMIENRIVFEKVKALESKMRYQIEKLVRLAEEEPQEGEKNIVNDPLVFRPNPQNLMNQDGADMGSDVSESAESGSEEEGSRTSIYHPPKLAPVPYTEDSSASRKNKARKPPPAPSALSQLSYLNPHVESSSGLGKIPTLQSARAKELARMAEFEEENFTRLVMKKSEAKRRKRDEEAIALGGTGADLAPGVRGRRQRGYGLEDEFADVLKSVDRRKESIIGDGYEELRQRGKKADVLSRVRTRAQEDIEGDSGPKRKKGRFEKDQAALKKSLKKKMKKR</sequence>
<evidence type="ECO:0008006" key="4">
    <source>
        <dbReference type="Google" id="ProtNLM"/>
    </source>
</evidence>
<dbReference type="GO" id="GO:0000462">
    <property type="term" value="P:maturation of SSU-rRNA from tricistronic rRNA transcript (SSU-rRNA, 5.8S rRNA, LSU-rRNA)"/>
    <property type="evidence" value="ECO:0007669"/>
    <property type="project" value="TreeGrafter"/>
</dbReference>
<feature type="compositionally biased region" description="Basic and acidic residues" evidence="1">
    <location>
        <begin position="366"/>
        <end position="383"/>
    </location>
</feature>
<dbReference type="Pfam" id="PF04000">
    <property type="entry name" value="Sas10_Utp3"/>
    <property type="match status" value="1"/>
</dbReference>
<feature type="compositionally biased region" description="Polar residues" evidence="1">
    <location>
        <begin position="112"/>
        <end position="122"/>
    </location>
</feature>
<accession>A0A9Q5NA48</accession>
<dbReference type="Proteomes" id="UP000757232">
    <property type="component" value="Unassembled WGS sequence"/>
</dbReference>
<feature type="compositionally biased region" description="Basic residues" evidence="1">
    <location>
        <begin position="407"/>
        <end position="416"/>
    </location>
</feature>
<dbReference type="AlphaFoldDB" id="A0A9Q5NA48"/>
<dbReference type="EMBL" id="LNZH02000151">
    <property type="protein sequence ID" value="OCB89673.1"/>
    <property type="molecule type" value="Genomic_DNA"/>
</dbReference>
<evidence type="ECO:0000256" key="1">
    <source>
        <dbReference type="SAM" id="MobiDB-lite"/>
    </source>
</evidence>
<protein>
    <recommendedName>
        <fullName evidence="4">Neuroguidin</fullName>
    </recommendedName>
</protein>
<proteinExistence type="predicted"/>
<dbReference type="PANTHER" id="PTHR13237">
    <property type="entry name" value="SOMETHING ABOUT SILENCING PROTEIN 10-RELATED"/>
    <property type="match status" value="1"/>
</dbReference>
<keyword evidence="3" id="KW-1185">Reference proteome</keyword>
<evidence type="ECO:0000313" key="3">
    <source>
        <dbReference type="Proteomes" id="UP000757232"/>
    </source>
</evidence>